<dbReference type="SUPFAM" id="SSF52047">
    <property type="entry name" value="RNI-like"/>
    <property type="match status" value="1"/>
</dbReference>
<dbReference type="InterPro" id="IPR003591">
    <property type="entry name" value="Leu-rich_rpt_typical-subtyp"/>
</dbReference>
<feature type="signal peptide" evidence="4">
    <location>
        <begin position="1"/>
        <end position="25"/>
    </location>
</feature>
<reference evidence="5" key="2">
    <citation type="submission" date="2022-10" db="EMBL/GenBank/DDBJ databases">
        <authorList>
            <consortium name="ENA_rothamsted_submissions"/>
            <consortium name="culmorum"/>
            <person name="King R."/>
        </authorList>
    </citation>
    <scope>NUCLEOTIDE SEQUENCE</scope>
</reference>
<dbReference type="InterPro" id="IPR050333">
    <property type="entry name" value="SLRP"/>
</dbReference>
<dbReference type="InterPro" id="IPR001611">
    <property type="entry name" value="Leu-rich_rpt"/>
</dbReference>
<dbReference type="FunFam" id="3.80.10.10:FF:001164">
    <property type="entry name" value="GH01279p"/>
    <property type="match status" value="1"/>
</dbReference>
<dbReference type="AlphaFoldDB" id="A0A9P0GWJ0"/>
<dbReference type="PROSITE" id="PS51450">
    <property type="entry name" value="LRR"/>
    <property type="match status" value="7"/>
</dbReference>
<protein>
    <submittedName>
        <fullName evidence="5">Uncharacterized protein</fullName>
    </submittedName>
</protein>
<evidence type="ECO:0000313" key="5">
    <source>
        <dbReference type="EMBL" id="CAH1179642.1"/>
    </source>
</evidence>
<keyword evidence="1" id="KW-0433">Leucine-rich repeat</keyword>
<dbReference type="SUPFAM" id="SSF52058">
    <property type="entry name" value="L domain-like"/>
    <property type="match status" value="1"/>
</dbReference>
<gene>
    <name evidence="5" type="ORF">PHAECO_LOCUS11757</name>
</gene>
<dbReference type="Proteomes" id="UP001153737">
    <property type="component" value="Chromosome 8"/>
</dbReference>
<accession>A0A9P0GWJ0</accession>
<evidence type="ECO:0000256" key="2">
    <source>
        <dbReference type="ARBA" id="ARBA00022737"/>
    </source>
</evidence>
<keyword evidence="3" id="KW-0472">Membrane</keyword>
<dbReference type="InterPro" id="IPR032675">
    <property type="entry name" value="LRR_dom_sf"/>
</dbReference>
<dbReference type="PANTHER" id="PTHR45712:SF22">
    <property type="entry name" value="INSULIN-LIKE GROWTH FACTOR-BINDING PROTEIN COMPLEX ACID LABILE SUBUNIT"/>
    <property type="match status" value="1"/>
</dbReference>
<sequence>MFVGKMKFDVTILIVPISLLVAVFASSCDREFNLYDIYGPGYEITCKGLDQTNLALLEHFTVANEIILKIQNSTFQNISSKVFRSVGSIKYLYLENSTFTFPESEAIFSTLDELEYLSIIRTAFSIDNETFSGLKSLKDLILSDIGLHIFPEDCFRDLEALNNLQITQNFLQNIDNIPFCHLDNLRTLNLSHNAIQNLSSQYLICETTDDSLIDLSLNDHKLSIQPDNFASIDAFSSNLNDLDLSYNNLKSLGYYLNSFRYLRILNLQGNQLTKVKKLNFRNLNSTEEIYLNNNQIKTIERNTFIGKDSLLRFDLSNNRLHHLVLDQLTALKYLNLGHNNLTEACLQTIDSSLLEFLLLNNNNFSDIKPGIFNNFSNLRTLDLSNNHIKLNNHSFMRLSHLEILKMSDNDIVELPGLVFESLKNLENLDLSRNKLSSISNKDTFRELENLQFLNLSHNYLENLEYSLLESTKDLRVLDIENNRLHSVQYEMIITHLPLLSVLNIRSNLLSCEKLADIIKYLKDRRVNFTTQHSAFEIDEENIAGIYCKTDKSVSLPNSQDHSGTSSPNFVLSFSIVVVSICFVIITGVSVFRIFTYIKRRKYRADEFELINE</sequence>
<keyword evidence="3" id="KW-1133">Transmembrane helix</keyword>
<dbReference type="SMART" id="SM00365">
    <property type="entry name" value="LRR_SD22"/>
    <property type="match status" value="5"/>
</dbReference>
<dbReference type="EMBL" id="OU896714">
    <property type="protein sequence ID" value="CAH1179642.1"/>
    <property type="molecule type" value="Genomic_DNA"/>
</dbReference>
<dbReference type="PANTHER" id="PTHR45712">
    <property type="entry name" value="AGAP008170-PA"/>
    <property type="match status" value="1"/>
</dbReference>
<keyword evidence="2" id="KW-0677">Repeat</keyword>
<dbReference type="InterPro" id="IPR026906">
    <property type="entry name" value="LRR_5"/>
</dbReference>
<evidence type="ECO:0000256" key="3">
    <source>
        <dbReference type="SAM" id="Phobius"/>
    </source>
</evidence>
<dbReference type="SMART" id="SM00369">
    <property type="entry name" value="LRR_TYP"/>
    <property type="match status" value="10"/>
</dbReference>
<dbReference type="PRINTS" id="PR00019">
    <property type="entry name" value="LEURICHRPT"/>
</dbReference>
<evidence type="ECO:0000313" key="6">
    <source>
        <dbReference type="Proteomes" id="UP001153737"/>
    </source>
</evidence>
<reference evidence="5" key="1">
    <citation type="submission" date="2022-01" db="EMBL/GenBank/DDBJ databases">
        <authorList>
            <person name="King R."/>
        </authorList>
    </citation>
    <scope>NUCLEOTIDE SEQUENCE</scope>
</reference>
<keyword evidence="4" id="KW-0732">Signal</keyword>
<dbReference type="Gene3D" id="3.80.10.10">
    <property type="entry name" value="Ribonuclease Inhibitor"/>
    <property type="match status" value="3"/>
</dbReference>
<evidence type="ECO:0000256" key="4">
    <source>
        <dbReference type="SAM" id="SignalP"/>
    </source>
</evidence>
<feature type="chain" id="PRO_5040345213" evidence="4">
    <location>
        <begin position="26"/>
        <end position="612"/>
    </location>
</feature>
<dbReference type="Pfam" id="PF13306">
    <property type="entry name" value="LRR_5"/>
    <property type="match status" value="1"/>
</dbReference>
<keyword evidence="3" id="KW-0812">Transmembrane</keyword>
<dbReference type="Pfam" id="PF13855">
    <property type="entry name" value="LRR_8"/>
    <property type="match status" value="2"/>
</dbReference>
<evidence type="ECO:0000256" key="1">
    <source>
        <dbReference type="ARBA" id="ARBA00022614"/>
    </source>
</evidence>
<name>A0A9P0GWJ0_PHACE</name>
<feature type="transmembrane region" description="Helical" evidence="3">
    <location>
        <begin position="569"/>
        <end position="594"/>
    </location>
</feature>
<keyword evidence="6" id="KW-1185">Reference proteome</keyword>
<dbReference type="Pfam" id="PF00560">
    <property type="entry name" value="LRR_1"/>
    <property type="match status" value="1"/>
</dbReference>
<dbReference type="PROSITE" id="PS51257">
    <property type="entry name" value="PROKAR_LIPOPROTEIN"/>
    <property type="match status" value="1"/>
</dbReference>
<proteinExistence type="predicted"/>
<organism evidence="5 6">
    <name type="scientific">Phaedon cochleariae</name>
    <name type="common">Mustard beetle</name>
    <dbReference type="NCBI Taxonomy" id="80249"/>
    <lineage>
        <taxon>Eukaryota</taxon>
        <taxon>Metazoa</taxon>
        <taxon>Ecdysozoa</taxon>
        <taxon>Arthropoda</taxon>
        <taxon>Hexapoda</taxon>
        <taxon>Insecta</taxon>
        <taxon>Pterygota</taxon>
        <taxon>Neoptera</taxon>
        <taxon>Endopterygota</taxon>
        <taxon>Coleoptera</taxon>
        <taxon>Polyphaga</taxon>
        <taxon>Cucujiformia</taxon>
        <taxon>Chrysomeloidea</taxon>
        <taxon>Chrysomelidae</taxon>
        <taxon>Chrysomelinae</taxon>
        <taxon>Chrysomelini</taxon>
        <taxon>Phaedon</taxon>
    </lineage>
</organism>